<dbReference type="PANTHER" id="PTHR30565:SF9">
    <property type="entry name" value="PROTEIN YCIF"/>
    <property type="match status" value="1"/>
</dbReference>
<name>A0A2A7SB63_BURGA</name>
<reference evidence="3" key="1">
    <citation type="submission" date="2017-09" db="EMBL/GenBank/DDBJ databases">
        <title>FDA dAtabase for Regulatory Grade micrObial Sequences (FDA-ARGOS): Supporting development and validation of Infectious Disease Dx tests.</title>
        <authorList>
            <person name="Minogue T."/>
            <person name="Wolcott M."/>
            <person name="Wasieloski L."/>
            <person name="Aguilar W."/>
            <person name="Moore D."/>
            <person name="Tallon L."/>
            <person name="Sadzewicz L."/>
            <person name="Ott S."/>
            <person name="Zhao X."/>
            <person name="Nagaraj S."/>
            <person name="Vavikolanu K."/>
            <person name="Aluvathingal J."/>
            <person name="Nadendla S."/>
            <person name="Sichtig H."/>
        </authorList>
    </citation>
    <scope>NUCLEOTIDE SEQUENCE [LARGE SCALE GENOMIC DNA]</scope>
    <source>
        <strain evidence="3">FDAARGOS_390</strain>
    </source>
</reference>
<dbReference type="SUPFAM" id="SSF47240">
    <property type="entry name" value="Ferritin-like"/>
    <property type="match status" value="1"/>
</dbReference>
<dbReference type="InterPro" id="IPR047114">
    <property type="entry name" value="YciF"/>
</dbReference>
<evidence type="ECO:0000256" key="1">
    <source>
        <dbReference type="SAM" id="MobiDB-lite"/>
    </source>
</evidence>
<dbReference type="Pfam" id="PF05974">
    <property type="entry name" value="DUF892"/>
    <property type="match status" value="1"/>
</dbReference>
<dbReference type="InterPro" id="IPR010287">
    <property type="entry name" value="DUF892_YciF-like"/>
</dbReference>
<protein>
    <submittedName>
        <fullName evidence="2">Uncharacterized protein</fullName>
    </submittedName>
</protein>
<dbReference type="Gene3D" id="1.20.1260.10">
    <property type="match status" value="1"/>
</dbReference>
<comment type="caution">
    <text evidence="2">The sequence shown here is derived from an EMBL/GenBank/DDBJ whole genome shotgun (WGS) entry which is preliminary data.</text>
</comment>
<organism evidence="2 3">
    <name type="scientific">Burkholderia gladioli</name>
    <name type="common">Pseudomonas marginata</name>
    <name type="synonym">Phytomonas marginata</name>
    <dbReference type="NCBI Taxonomy" id="28095"/>
    <lineage>
        <taxon>Bacteria</taxon>
        <taxon>Pseudomonadati</taxon>
        <taxon>Pseudomonadota</taxon>
        <taxon>Betaproteobacteria</taxon>
        <taxon>Burkholderiales</taxon>
        <taxon>Burkholderiaceae</taxon>
        <taxon>Burkholderia</taxon>
    </lineage>
</organism>
<sequence>MRDPCQVGRACPGDADFHRGCEGRGGRFARPGRAGAKPGGTTIALNMRRRLTNELIMAPIRTIDLLLLRTLSKFHHAEKQAARLFSTLSRLAADPALATCLQARREATLRRLALIELLAAQCVIDLNSTKCLAMEGLAEEIAELIEAARPGEVLDAGMRIMARRVMRGEQEMLTDARMLASLAGRSDVLRWLDQPGEGQGEGEPEPQTAADGEIGPIAGGLAALGGAPDDAMDDAAIARMVAPMSDEMPMRIQ</sequence>
<dbReference type="InterPro" id="IPR009078">
    <property type="entry name" value="Ferritin-like_SF"/>
</dbReference>
<feature type="region of interest" description="Disordered" evidence="1">
    <location>
        <begin position="193"/>
        <end position="215"/>
    </location>
</feature>
<evidence type="ECO:0000313" key="3">
    <source>
        <dbReference type="Proteomes" id="UP000220629"/>
    </source>
</evidence>
<dbReference type="AlphaFoldDB" id="A0A2A7SB63"/>
<dbReference type="InterPro" id="IPR012347">
    <property type="entry name" value="Ferritin-like"/>
</dbReference>
<accession>A0A2A7SB63</accession>
<proteinExistence type="predicted"/>
<dbReference type="RefSeq" id="WP_098151289.1">
    <property type="nucleotide sequence ID" value="NZ_CADEQB010000012.1"/>
</dbReference>
<evidence type="ECO:0000313" key="2">
    <source>
        <dbReference type="EMBL" id="PEH40796.1"/>
    </source>
</evidence>
<dbReference type="EMBL" id="PDDY01000001">
    <property type="protein sequence ID" value="PEH40796.1"/>
    <property type="molecule type" value="Genomic_DNA"/>
</dbReference>
<dbReference type="PANTHER" id="PTHR30565">
    <property type="entry name" value="PROTEIN YCIF"/>
    <property type="match status" value="1"/>
</dbReference>
<dbReference type="Proteomes" id="UP000220629">
    <property type="component" value="Unassembled WGS sequence"/>
</dbReference>
<gene>
    <name evidence="2" type="ORF">CRM94_00640</name>
</gene>